<evidence type="ECO:0000313" key="2">
    <source>
        <dbReference type="EMBL" id="KAK8161900.1"/>
    </source>
</evidence>
<dbReference type="Proteomes" id="UP001456524">
    <property type="component" value="Unassembled WGS sequence"/>
</dbReference>
<protein>
    <submittedName>
        <fullName evidence="2">Uncharacterized protein</fullName>
    </submittedName>
</protein>
<accession>A0ABR1XP02</accession>
<reference evidence="2 3" key="1">
    <citation type="journal article" date="2022" name="G3 (Bethesda)">
        <title>Enemy or ally: a genomic approach to elucidate the lifestyle of Phyllosticta citrichinaensis.</title>
        <authorList>
            <person name="Buijs V.A."/>
            <person name="Groenewald J.Z."/>
            <person name="Haridas S."/>
            <person name="LaButti K.M."/>
            <person name="Lipzen A."/>
            <person name="Martin F.M."/>
            <person name="Barry K."/>
            <person name="Grigoriev I.V."/>
            <person name="Crous P.W."/>
            <person name="Seidl M.F."/>
        </authorList>
    </citation>
    <scope>NUCLEOTIDE SEQUENCE [LARGE SCALE GENOMIC DNA]</scope>
    <source>
        <strain evidence="2 3">CBS 129764</strain>
    </source>
</reference>
<feature type="region of interest" description="Disordered" evidence="1">
    <location>
        <begin position="70"/>
        <end position="100"/>
    </location>
</feature>
<sequence length="176" mass="19607">MPMDFGVFVCLWGTTTVTPDLPAANWDTGESRFCRRHFKAIAALTQTFTLSLRPSPSALRPLDQIFALQHQNPTARDPPTRRSADSTTASSQAQKPAFPSSPTLLLHRTIYEPQPTTAQSTTFNIQRTTYKTQQDLRPHHYFESGPLATVKARFYYWPDSSPVAVAPSSPASLHSM</sequence>
<evidence type="ECO:0000256" key="1">
    <source>
        <dbReference type="SAM" id="MobiDB-lite"/>
    </source>
</evidence>
<gene>
    <name evidence="2" type="ORF">IWX90DRAFT_479639</name>
</gene>
<keyword evidence="3" id="KW-1185">Reference proteome</keyword>
<name>A0ABR1XP02_9PEZI</name>
<organism evidence="2 3">
    <name type="scientific">Phyllosticta citrichinensis</name>
    <dbReference type="NCBI Taxonomy" id="1130410"/>
    <lineage>
        <taxon>Eukaryota</taxon>
        <taxon>Fungi</taxon>
        <taxon>Dikarya</taxon>
        <taxon>Ascomycota</taxon>
        <taxon>Pezizomycotina</taxon>
        <taxon>Dothideomycetes</taxon>
        <taxon>Dothideomycetes incertae sedis</taxon>
        <taxon>Botryosphaeriales</taxon>
        <taxon>Phyllostictaceae</taxon>
        <taxon>Phyllosticta</taxon>
    </lineage>
</organism>
<evidence type="ECO:0000313" key="3">
    <source>
        <dbReference type="Proteomes" id="UP001456524"/>
    </source>
</evidence>
<comment type="caution">
    <text evidence="2">The sequence shown here is derived from an EMBL/GenBank/DDBJ whole genome shotgun (WGS) entry which is preliminary data.</text>
</comment>
<proteinExistence type="predicted"/>
<feature type="compositionally biased region" description="Low complexity" evidence="1">
    <location>
        <begin position="85"/>
        <end position="94"/>
    </location>
</feature>
<dbReference type="EMBL" id="JBBWUH010000007">
    <property type="protein sequence ID" value="KAK8161900.1"/>
    <property type="molecule type" value="Genomic_DNA"/>
</dbReference>